<accession>A0ABY3SGM0</accession>
<name>A0ABY3SGM0_9BACL</name>
<proteinExistence type="predicted"/>
<organism evidence="1 2">
    <name type="scientific">Paenibacillus hexagrammi</name>
    <dbReference type="NCBI Taxonomy" id="2908839"/>
    <lineage>
        <taxon>Bacteria</taxon>
        <taxon>Bacillati</taxon>
        <taxon>Bacillota</taxon>
        <taxon>Bacilli</taxon>
        <taxon>Bacillales</taxon>
        <taxon>Paenibacillaceae</taxon>
        <taxon>Paenibacillus</taxon>
    </lineage>
</organism>
<sequence>MLDSNIKKLFFSMYWRNGWLDTPRVLEEEDLKLLRNNGLFADPEYLHHDIVIDRINTVILQYSPHVVGNYFLSSLSTRILEFRGVADCFSNLFPLAPHKHTGTGYCKTCGIPEFKNYDYNPTLFTIYKFGGGDSLFQMPNVFILEKFKNEKVPEPTFSDIGTMREILSVILSIQPEDGPSKLNSQLKQVIKSNDEERHLLIELMAKLGIIRPHGNLEEKYRKVPARSNWFGPDSIWTGKDSFNINAIKRYFPGYMNELGL</sequence>
<reference evidence="1 2" key="1">
    <citation type="journal article" date="2024" name="Int. J. Syst. Evol. Microbiol.">
        <title>Paenibacillus hexagrammi sp. nov., a novel bacterium isolated from the gut content of Hexagrammos agrammus.</title>
        <authorList>
            <person name="Jung H.K."/>
            <person name="Kim D.G."/>
            <person name="Zin H."/>
            <person name="Park J."/>
            <person name="Jung H."/>
            <person name="Kim Y.O."/>
            <person name="Kong H.J."/>
            <person name="Kim J.W."/>
            <person name="Kim Y.S."/>
        </authorList>
    </citation>
    <scope>NUCLEOTIDE SEQUENCE [LARGE SCALE GENOMIC DNA]</scope>
    <source>
        <strain evidence="1 2">YPD9-1</strain>
    </source>
</reference>
<keyword evidence="2" id="KW-1185">Reference proteome</keyword>
<protein>
    <submittedName>
        <fullName evidence="1">Uncharacterized protein</fullName>
    </submittedName>
</protein>
<dbReference type="Proteomes" id="UP001649230">
    <property type="component" value="Chromosome"/>
</dbReference>
<gene>
    <name evidence="1" type="ORF">L0M14_21355</name>
</gene>
<dbReference type="EMBL" id="CP090978">
    <property type="protein sequence ID" value="UJF32245.1"/>
    <property type="molecule type" value="Genomic_DNA"/>
</dbReference>
<evidence type="ECO:0000313" key="1">
    <source>
        <dbReference type="EMBL" id="UJF32245.1"/>
    </source>
</evidence>
<evidence type="ECO:0000313" key="2">
    <source>
        <dbReference type="Proteomes" id="UP001649230"/>
    </source>
</evidence>
<dbReference type="RefSeq" id="WP_235118589.1">
    <property type="nucleotide sequence ID" value="NZ_CP090978.1"/>
</dbReference>